<accession>A0ABS7YAG2</accession>
<keyword evidence="3" id="KW-1185">Reference proteome</keyword>
<evidence type="ECO:0000256" key="1">
    <source>
        <dbReference type="HAMAP-Rule" id="MF_02232"/>
    </source>
</evidence>
<keyword evidence="1" id="KW-0408">Iron</keyword>
<dbReference type="InterPro" id="IPR001539">
    <property type="entry name" value="Peptidase_U32"/>
</dbReference>
<dbReference type="Proteomes" id="UP001198602">
    <property type="component" value="Unassembled WGS sequence"/>
</dbReference>
<feature type="binding site" evidence="1">
    <location>
        <position position="207"/>
    </location>
    <ligand>
        <name>[4Fe-4S] cluster</name>
        <dbReference type="ChEBI" id="CHEBI:49883"/>
    </ligand>
</feature>
<dbReference type="PROSITE" id="PS01276">
    <property type="entry name" value="PEPTIDASE_U32"/>
    <property type="match status" value="1"/>
</dbReference>
<feature type="binding site" evidence="1">
    <location>
        <position position="190"/>
    </location>
    <ligand>
        <name>[4Fe-4S] cluster</name>
        <dbReference type="ChEBI" id="CHEBI:49883"/>
    </ligand>
</feature>
<evidence type="ECO:0000313" key="2">
    <source>
        <dbReference type="EMBL" id="MCA1855529.1"/>
    </source>
</evidence>
<dbReference type="RefSeq" id="WP_225237869.1">
    <property type="nucleotide sequence ID" value="NZ_JAHYBX010000001.1"/>
</dbReference>
<evidence type="ECO:0000313" key="3">
    <source>
        <dbReference type="Proteomes" id="UP001198602"/>
    </source>
</evidence>
<name>A0ABS7YAG2_9BURK</name>
<comment type="pathway">
    <text evidence="1">Cofactor biosynthesis; ubiquinone biosynthesis.</text>
</comment>
<organism evidence="2 3">
    <name type="scientific">Massilia hydrophila</name>
    <dbReference type="NCBI Taxonomy" id="3044279"/>
    <lineage>
        <taxon>Bacteria</taxon>
        <taxon>Pseudomonadati</taxon>
        <taxon>Pseudomonadota</taxon>
        <taxon>Betaproteobacteria</taxon>
        <taxon>Burkholderiales</taxon>
        <taxon>Oxalobacteraceae</taxon>
        <taxon>Telluria group</taxon>
        <taxon>Massilia</taxon>
    </lineage>
</organism>
<dbReference type="Pfam" id="PF01136">
    <property type="entry name" value="Peptidase_U32"/>
    <property type="match status" value="1"/>
</dbReference>
<feature type="binding site" evidence="1">
    <location>
        <position position="183"/>
    </location>
    <ligand>
        <name>[4Fe-4S] cluster</name>
        <dbReference type="ChEBI" id="CHEBI:49883"/>
    </ligand>
</feature>
<dbReference type="EMBL" id="JAHYBX010000001">
    <property type="protein sequence ID" value="MCA1855529.1"/>
    <property type="molecule type" value="Genomic_DNA"/>
</dbReference>
<reference evidence="2 3" key="1">
    <citation type="submission" date="2021-07" db="EMBL/GenBank/DDBJ databases">
        <title>Characterization of Violacein-producing bacteria and related species.</title>
        <authorList>
            <person name="Wilson H.S."/>
            <person name="De Leon M.E."/>
        </authorList>
    </citation>
    <scope>NUCLEOTIDE SEQUENCE [LARGE SCALE GENOMIC DNA]</scope>
    <source>
        <strain evidence="2 3">HSC-2F05</strain>
    </source>
</reference>
<keyword evidence="1" id="KW-0479">Metal-binding</keyword>
<keyword evidence="1" id="KW-0004">4Fe-4S</keyword>
<dbReference type="PANTHER" id="PTHR30217">
    <property type="entry name" value="PEPTIDASE U32 FAMILY"/>
    <property type="match status" value="1"/>
</dbReference>
<keyword evidence="1" id="KW-0411">Iron-sulfur</keyword>
<gene>
    <name evidence="1" type="primary">ubiU</name>
    <name evidence="2" type="ORF">LE190_06255</name>
</gene>
<dbReference type="HAMAP" id="MF_02232">
    <property type="entry name" value="UbiU"/>
    <property type="match status" value="1"/>
</dbReference>
<proteinExistence type="inferred from homology"/>
<comment type="function">
    <text evidence="1">Required for O(2)-independent ubiquinone (coenzyme Q) biosynthesis. Together with UbiV, is essential for the C6-hydroxylation reaction in the oxygen-independent ubiquinone biosynthesis pathway.</text>
</comment>
<protein>
    <recommendedName>
        <fullName evidence="1">Ubiquinone biosynthesis protein UbiU</fullName>
    </recommendedName>
</protein>
<dbReference type="PANTHER" id="PTHR30217:SF3">
    <property type="entry name" value="UBIQUINONE BIOSYNTHESIS PROTEIN UBIU"/>
    <property type="match status" value="1"/>
</dbReference>
<comment type="caution">
    <text evidence="2">The sequence shown here is derived from an EMBL/GenBank/DDBJ whole genome shotgun (WGS) entry which is preliminary data.</text>
</comment>
<comment type="subunit">
    <text evidence="1">Forms a heterodimer with UbiV.</text>
</comment>
<dbReference type="InterPro" id="IPR043692">
    <property type="entry name" value="UbiU"/>
</dbReference>
<comment type="cofactor">
    <cofactor evidence="1">
        <name>[4Fe-4S] cluster</name>
        <dbReference type="ChEBI" id="CHEBI:49883"/>
    </cofactor>
</comment>
<dbReference type="InterPro" id="IPR051454">
    <property type="entry name" value="RNA/ubiquinone_mod_enzymes"/>
</dbReference>
<comment type="similarity">
    <text evidence="1">Belongs to the peptidase U32 family. UbiU subfamily.</text>
</comment>
<sequence length="345" mass="38001">MQATSTAPTSTQPRMELVCPAGSLPALKAAIDNGADCVYLGFRDATNARNFAGLNFSEAAIAEGIRYAQARRRKVFLALNTYPQPEGWEAWRRAIDRAASSGIDAVILADPALMDYAVRTHPALRLHLSVQASATNLEAINFYHQRFGIARAVLPRVLSLTQVEQLIGKTPVEIEVFGFGSLCVMAEGRCQLSSYATGESPNTHGVCSPAKAVRWQHTPKGLESRLNEVLIDRYAQGEQAGYPTLCKGRFTVEGETYYAVEEPTSLNTLEILPKLVSLGARAIKIEGRQRSPAYVAQVTRVWREAIDTCLSSHQRFSVKPAWMTELDKVAEGQQHTLGAYHRPWK</sequence>
<keyword evidence="1" id="KW-0831">Ubiquinone biosynthesis</keyword>
<feature type="binding site" evidence="1">
    <location>
        <position position="246"/>
    </location>
    <ligand>
        <name>[4Fe-4S] cluster</name>
        <dbReference type="ChEBI" id="CHEBI:49883"/>
    </ligand>
</feature>